<gene>
    <name evidence="2" type="ORF">CR513_27580</name>
</gene>
<organism evidence="2 3">
    <name type="scientific">Mucuna pruriens</name>
    <name type="common">Velvet bean</name>
    <name type="synonym">Dolichos pruriens</name>
    <dbReference type="NCBI Taxonomy" id="157652"/>
    <lineage>
        <taxon>Eukaryota</taxon>
        <taxon>Viridiplantae</taxon>
        <taxon>Streptophyta</taxon>
        <taxon>Embryophyta</taxon>
        <taxon>Tracheophyta</taxon>
        <taxon>Spermatophyta</taxon>
        <taxon>Magnoliopsida</taxon>
        <taxon>eudicotyledons</taxon>
        <taxon>Gunneridae</taxon>
        <taxon>Pentapetalae</taxon>
        <taxon>rosids</taxon>
        <taxon>fabids</taxon>
        <taxon>Fabales</taxon>
        <taxon>Fabaceae</taxon>
        <taxon>Papilionoideae</taxon>
        <taxon>50 kb inversion clade</taxon>
        <taxon>NPAAA clade</taxon>
        <taxon>indigoferoid/millettioid clade</taxon>
        <taxon>Phaseoleae</taxon>
        <taxon>Mucuna</taxon>
    </lineage>
</organism>
<dbReference type="Proteomes" id="UP000257109">
    <property type="component" value="Unassembled WGS sequence"/>
</dbReference>
<dbReference type="OrthoDB" id="1306334at2759"/>
<dbReference type="EMBL" id="QJKJ01005373">
    <property type="protein sequence ID" value="RDX90543.1"/>
    <property type="molecule type" value="Genomic_DNA"/>
</dbReference>
<feature type="non-terminal residue" evidence="2">
    <location>
        <position position="1"/>
    </location>
</feature>
<comment type="caution">
    <text evidence="2">The sequence shown here is derived from an EMBL/GenBank/DDBJ whole genome shotgun (WGS) entry which is preliminary data.</text>
</comment>
<accession>A0A371GJN5</accession>
<evidence type="ECO:0000313" key="3">
    <source>
        <dbReference type="Proteomes" id="UP000257109"/>
    </source>
</evidence>
<name>A0A371GJN5_MUCPR</name>
<proteinExistence type="predicted"/>
<evidence type="ECO:0000256" key="1">
    <source>
        <dbReference type="SAM" id="MobiDB-lite"/>
    </source>
</evidence>
<keyword evidence="3" id="KW-1185">Reference proteome</keyword>
<feature type="compositionally biased region" description="Basic and acidic residues" evidence="1">
    <location>
        <begin position="1"/>
        <end position="12"/>
    </location>
</feature>
<feature type="region of interest" description="Disordered" evidence="1">
    <location>
        <begin position="1"/>
        <end position="30"/>
    </location>
</feature>
<sequence length="115" mass="13061">MFLRQKNQEKKGSSNPLQDPDFTTPPSNVSTDLLSHVQRTSSNSEFVYPDPKPTSKLEFDDSNLSIAIRKGVRSCTQHPLSKYVSYENFSFAFCFFTLQLSVLDIPNTARCFKNS</sequence>
<protein>
    <submittedName>
        <fullName evidence="2">Uncharacterized protein</fullName>
    </submittedName>
</protein>
<dbReference type="AlphaFoldDB" id="A0A371GJN5"/>
<evidence type="ECO:0000313" key="2">
    <source>
        <dbReference type="EMBL" id="RDX90543.1"/>
    </source>
</evidence>
<reference evidence="2" key="1">
    <citation type="submission" date="2018-05" db="EMBL/GenBank/DDBJ databases">
        <title>Draft genome of Mucuna pruriens seed.</title>
        <authorList>
            <person name="Nnadi N.E."/>
            <person name="Vos R."/>
            <person name="Hasami M.H."/>
            <person name="Devisetty U.K."/>
            <person name="Aguiy J.C."/>
        </authorList>
    </citation>
    <scope>NUCLEOTIDE SEQUENCE [LARGE SCALE GENOMIC DNA]</scope>
    <source>
        <strain evidence="2">JCA_2017</strain>
    </source>
</reference>